<feature type="transmembrane region" description="Helical" evidence="1">
    <location>
        <begin position="717"/>
        <end position="736"/>
    </location>
</feature>
<reference evidence="3 4" key="1">
    <citation type="submission" date="2020-08" db="EMBL/GenBank/DDBJ databases">
        <title>Aphidius gifuensis genome sequencing and assembly.</title>
        <authorList>
            <person name="Du Z."/>
        </authorList>
    </citation>
    <scope>NUCLEOTIDE SEQUENCE [LARGE SCALE GENOMIC DNA]</scope>
    <source>
        <strain evidence="3">YNYX2018</strain>
        <tissue evidence="3">Adults</tissue>
    </source>
</reference>
<sequence>MALKAAFLFFGTILISLQFCHVSCDSVGDVEVTVDATSGRLSFECSRTIEKINDYKCKFQLSNGIFIEYKSQNNGQQVNVTTPVKYQISHPASTEVKDGKKICKIEVDPPLEELEKSNSWKCWITTRDNIFGNYLEKQLNTTIKNISPIISSNKVYVKHADTFMVGCQVMQPIDSCFLKSPNGTTFTVTNSDIIPTYPGTEKMNLDMENYMKRLYSSKNPVRTLTPAINNNFSMGDCFTMFPNAGKSHEGDWTCQLRLNSTKKEITTKVSVIIKESYLMPSYRKNNGIKTLNCTAIPTLPSKINFCQWILRNDSGTYVNTDWNIKTLHNDTSCVINLPDSNGPYKGKWSCSVHFKNDFGDTFHTIGDVEVTVDATSGRLSFECSRTIEKINDYKCKFQLSNGIFIEYKSQNNGQQVNVTTPVKYQISHPAPAQVINGKKICKIEVDPPLEKLNQSDIWKCWIITREKTFGNHLKNTYQLSTEKSKPNISSSAVFVKAGDMFMAGCQVMHPIDYCYLVSPNGTQYAVTTSQVLPNYPGTEIQLENYQKDTENYNKRMYKSTVRTLRPSENSNFSMGDCFGLIKNAVKTHEGNWTCQLHLANSHDSMALNFTVNVTESYFIPAHTEGSSPKTLSCNALPSLPSKVVDCRWAFYNGTMIPEDSALNVTMSKNDTSCMITFNEWRSKEWHNEKWTCFVQFENDFGDKFHASTTVSSSTMSLPMFISVVLLTIFSLLHYVYTC</sequence>
<evidence type="ECO:0000313" key="4">
    <source>
        <dbReference type="Proteomes" id="UP000639338"/>
    </source>
</evidence>
<protein>
    <submittedName>
        <fullName evidence="3">Uncharacterized protein</fullName>
    </submittedName>
</protein>
<feature type="chain" id="PRO_5032983060" evidence="2">
    <location>
        <begin position="25"/>
        <end position="738"/>
    </location>
</feature>
<evidence type="ECO:0000256" key="1">
    <source>
        <dbReference type="SAM" id="Phobius"/>
    </source>
</evidence>
<evidence type="ECO:0000313" key="3">
    <source>
        <dbReference type="EMBL" id="KAF7987889.1"/>
    </source>
</evidence>
<dbReference type="EMBL" id="JACMRX010000006">
    <property type="protein sequence ID" value="KAF7987889.1"/>
    <property type="molecule type" value="Genomic_DNA"/>
</dbReference>
<feature type="signal peptide" evidence="2">
    <location>
        <begin position="1"/>
        <end position="24"/>
    </location>
</feature>
<accession>A0A835CM05</accession>
<dbReference type="OrthoDB" id="6380398at2759"/>
<keyword evidence="2" id="KW-0732">Signal</keyword>
<keyword evidence="1" id="KW-0812">Transmembrane</keyword>
<evidence type="ECO:0000256" key="2">
    <source>
        <dbReference type="SAM" id="SignalP"/>
    </source>
</evidence>
<keyword evidence="1" id="KW-0472">Membrane</keyword>
<proteinExistence type="predicted"/>
<keyword evidence="1" id="KW-1133">Transmembrane helix</keyword>
<dbReference type="Proteomes" id="UP000639338">
    <property type="component" value="Unassembled WGS sequence"/>
</dbReference>
<dbReference type="AlphaFoldDB" id="A0A835CM05"/>
<keyword evidence="4" id="KW-1185">Reference proteome</keyword>
<gene>
    <name evidence="3" type="ORF">HCN44_003752</name>
</gene>
<name>A0A835CM05_APHGI</name>
<organism evidence="3 4">
    <name type="scientific">Aphidius gifuensis</name>
    <name type="common">Parasitoid wasp</name>
    <dbReference type="NCBI Taxonomy" id="684658"/>
    <lineage>
        <taxon>Eukaryota</taxon>
        <taxon>Metazoa</taxon>
        <taxon>Ecdysozoa</taxon>
        <taxon>Arthropoda</taxon>
        <taxon>Hexapoda</taxon>
        <taxon>Insecta</taxon>
        <taxon>Pterygota</taxon>
        <taxon>Neoptera</taxon>
        <taxon>Endopterygota</taxon>
        <taxon>Hymenoptera</taxon>
        <taxon>Apocrita</taxon>
        <taxon>Ichneumonoidea</taxon>
        <taxon>Braconidae</taxon>
        <taxon>Aphidiinae</taxon>
        <taxon>Aphidius</taxon>
    </lineage>
</organism>
<comment type="caution">
    <text evidence="3">The sequence shown here is derived from an EMBL/GenBank/DDBJ whole genome shotgun (WGS) entry which is preliminary data.</text>
</comment>